<accession>A0A6V7WT87</accession>
<comment type="similarity">
    <text evidence="2">Belongs to the otopetrin family.</text>
</comment>
<evidence type="ECO:0000256" key="1">
    <source>
        <dbReference type="ARBA" id="ARBA00004651"/>
    </source>
</evidence>
<dbReference type="InterPro" id="IPR004878">
    <property type="entry name" value="Otopetrin"/>
</dbReference>
<evidence type="ECO:0000256" key="7">
    <source>
        <dbReference type="ARBA" id="ARBA00022989"/>
    </source>
</evidence>
<protein>
    <submittedName>
        <fullName evidence="12">Uncharacterized protein</fullName>
    </submittedName>
</protein>
<dbReference type="Proteomes" id="UP000580250">
    <property type="component" value="Unassembled WGS sequence"/>
</dbReference>
<dbReference type="GO" id="GO:0005886">
    <property type="term" value="C:plasma membrane"/>
    <property type="evidence" value="ECO:0007669"/>
    <property type="project" value="UniProtKB-SubCell"/>
</dbReference>
<dbReference type="GO" id="GO:0015252">
    <property type="term" value="F:proton channel activity"/>
    <property type="evidence" value="ECO:0007669"/>
    <property type="project" value="InterPro"/>
</dbReference>
<feature type="transmembrane region" description="Helical" evidence="11">
    <location>
        <begin position="409"/>
        <end position="429"/>
    </location>
</feature>
<evidence type="ECO:0000313" key="13">
    <source>
        <dbReference type="Proteomes" id="UP000580250"/>
    </source>
</evidence>
<dbReference type="PANTHER" id="PTHR21522:SF43">
    <property type="entry name" value="OTOPETRIN-2"/>
    <property type="match status" value="1"/>
</dbReference>
<evidence type="ECO:0000256" key="4">
    <source>
        <dbReference type="ARBA" id="ARBA00022475"/>
    </source>
</evidence>
<feature type="transmembrane region" description="Helical" evidence="11">
    <location>
        <begin position="84"/>
        <end position="102"/>
    </location>
</feature>
<feature type="transmembrane region" description="Helical" evidence="11">
    <location>
        <begin position="211"/>
        <end position="230"/>
    </location>
</feature>
<evidence type="ECO:0000256" key="9">
    <source>
        <dbReference type="ARBA" id="ARBA00023136"/>
    </source>
</evidence>
<evidence type="ECO:0000256" key="3">
    <source>
        <dbReference type="ARBA" id="ARBA00022448"/>
    </source>
</evidence>
<evidence type="ECO:0000256" key="11">
    <source>
        <dbReference type="SAM" id="Phobius"/>
    </source>
</evidence>
<keyword evidence="8" id="KW-0406">Ion transport</keyword>
<feature type="transmembrane region" description="Helical" evidence="11">
    <location>
        <begin position="176"/>
        <end position="199"/>
    </location>
</feature>
<feature type="transmembrane region" description="Helical" evidence="11">
    <location>
        <begin position="114"/>
        <end position="137"/>
    </location>
</feature>
<evidence type="ECO:0000256" key="8">
    <source>
        <dbReference type="ARBA" id="ARBA00023065"/>
    </source>
</evidence>
<dbReference type="AlphaFoldDB" id="A0A6V7WT87"/>
<keyword evidence="9 11" id="KW-0472">Membrane</keyword>
<sequence length="466" mass="53543">MVLQQYSVFNHITKAKSDSFDTEGSTSICKDSLQSYNNKIISLENEKNNKEIFNNEINKIKYPQEETEKYYESWLNHSPAWDHFCSVLTSLYALFIIVFAIVVELSQEFTSDEWLAETIFFSYMYGIGILFIFYCYLFKVSHPTWLNNLIFKKCLILKENNNKLSEKIKNDGAGSLYLRLGTLCFGSSGIVLFCLEMFICHSNNQCYNYRFVNWLLAGFFTFIQMHFIFCNSRLVVGDSKNLIKFGTMHLLSINIWTWLRFVIAKNADLDKKAPELQIKNKWQRILLDSSSSEEEQLFFNENKNNSSFIGLDNLNNKLTFNSNNLILPLRVSSFNYFGDFATLLTTCIVEYSVIGAAIMITIWKSIDNNLINKPNSYNNEYFNLLTTKSQSTKTTKNIRIDCSASSGGLFAGLLFLIASFVSIGIHSFFSQHEDPDGALLVFRLSDMALFCCTLIGCSIGLFRKFT</sequence>
<dbReference type="Pfam" id="PF03189">
    <property type="entry name" value="Otopetrin"/>
    <property type="match status" value="1"/>
</dbReference>
<evidence type="ECO:0000256" key="6">
    <source>
        <dbReference type="ARBA" id="ARBA00022781"/>
    </source>
</evidence>
<evidence type="ECO:0000256" key="2">
    <source>
        <dbReference type="ARBA" id="ARBA00006513"/>
    </source>
</evidence>
<dbReference type="PANTHER" id="PTHR21522">
    <property type="entry name" value="PROTON CHANNEL OTOP"/>
    <property type="match status" value="1"/>
</dbReference>
<keyword evidence="4" id="KW-1003">Cell membrane</keyword>
<feature type="transmembrane region" description="Helical" evidence="11">
    <location>
        <begin position="441"/>
        <end position="462"/>
    </location>
</feature>
<feature type="transmembrane region" description="Helical" evidence="11">
    <location>
        <begin position="242"/>
        <end position="263"/>
    </location>
</feature>
<feature type="transmembrane region" description="Helical" evidence="11">
    <location>
        <begin position="340"/>
        <end position="363"/>
    </location>
</feature>
<keyword evidence="5 11" id="KW-0812">Transmembrane</keyword>
<reference evidence="12 13" key="1">
    <citation type="submission" date="2020-08" db="EMBL/GenBank/DDBJ databases">
        <authorList>
            <person name="Koutsovoulos G."/>
            <person name="Danchin GJ E."/>
        </authorList>
    </citation>
    <scope>NUCLEOTIDE SEQUENCE [LARGE SCALE GENOMIC DNA]</scope>
</reference>
<dbReference type="OrthoDB" id="6429739at2759"/>
<comment type="caution">
    <text evidence="12">The sequence shown here is derived from an EMBL/GenBank/DDBJ whole genome shotgun (WGS) entry which is preliminary data.</text>
</comment>
<keyword evidence="6" id="KW-0375">Hydrogen ion transport</keyword>
<comment type="subcellular location">
    <subcellularLocation>
        <location evidence="1">Cell membrane</location>
        <topology evidence="1">Multi-pass membrane protein</topology>
    </subcellularLocation>
</comment>
<keyword evidence="7 11" id="KW-1133">Transmembrane helix</keyword>
<proteinExistence type="inferred from homology"/>
<evidence type="ECO:0000313" key="12">
    <source>
        <dbReference type="EMBL" id="CAD2190230.1"/>
    </source>
</evidence>
<organism evidence="12 13">
    <name type="scientific">Meloidogyne enterolobii</name>
    <name type="common">Root-knot nematode worm</name>
    <name type="synonym">Meloidogyne mayaguensis</name>
    <dbReference type="NCBI Taxonomy" id="390850"/>
    <lineage>
        <taxon>Eukaryota</taxon>
        <taxon>Metazoa</taxon>
        <taxon>Ecdysozoa</taxon>
        <taxon>Nematoda</taxon>
        <taxon>Chromadorea</taxon>
        <taxon>Rhabditida</taxon>
        <taxon>Tylenchina</taxon>
        <taxon>Tylenchomorpha</taxon>
        <taxon>Tylenchoidea</taxon>
        <taxon>Meloidogynidae</taxon>
        <taxon>Meloidogyninae</taxon>
        <taxon>Meloidogyne</taxon>
    </lineage>
</organism>
<dbReference type="EMBL" id="CAJEWN010000795">
    <property type="protein sequence ID" value="CAD2190230.1"/>
    <property type="molecule type" value="Genomic_DNA"/>
</dbReference>
<gene>
    <name evidence="12" type="ORF">MENT_LOCUS43004</name>
</gene>
<evidence type="ECO:0000256" key="5">
    <source>
        <dbReference type="ARBA" id="ARBA00022692"/>
    </source>
</evidence>
<keyword evidence="3" id="KW-0813">Transport</keyword>
<evidence type="ECO:0000256" key="10">
    <source>
        <dbReference type="ARBA" id="ARBA00023303"/>
    </source>
</evidence>
<name>A0A6V7WT87_MELEN</name>
<keyword evidence="10" id="KW-0407">Ion channel</keyword>